<proteinExistence type="inferred from homology"/>
<dbReference type="InterPro" id="IPR029057">
    <property type="entry name" value="PRTase-like"/>
</dbReference>
<sequence length="155" mass="17433">MLALKFGGHLFQAETIARLLGKTICQHRDSGTNMPALLCPVPLSRQRLISRGFNQAMEIARPISRLLAIPLYSDLLWRLKDTLPQSQLHPDQRHRNVQSAFSIHPDLVHLIDGQNVGIIDDVMTTGTTLNEIAKLLKRYGAARVSNFVFARTVRQ</sequence>
<dbReference type="InterPro" id="IPR000836">
    <property type="entry name" value="PRTase_dom"/>
</dbReference>
<dbReference type="PANTHER" id="PTHR47505:SF1">
    <property type="entry name" value="DNA UTILIZATION PROTEIN YHGH"/>
    <property type="match status" value="1"/>
</dbReference>
<reference evidence="3 4" key="1">
    <citation type="submission" date="2020-08" db="EMBL/GenBank/DDBJ databases">
        <title>Novel species isolated from subtropical streams in China.</title>
        <authorList>
            <person name="Lu H."/>
        </authorList>
    </citation>
    <scope>NUCLEOTIDE SEQUENCE [LARGE SCALE GENOMIC DNA]</scope>
    <source>
        <strain evidence="3 4">KCTC 52442</strain>
    </source>
</reference>
<gene>
    <name evidence="3" type="ORF">H8K33_11435</name>
</gene>
<dbReference type="Gene3D" id="3.40.50.2020">
    <property type="match status" value="1"/>
</dbReference>
<comment type="similarity">
    <text evidence="1">Belongs to the ComF/GntX family.</text>
</comment>
<name>A0ABR6XRK8_9BURK</name>
<protein>
    <submittedName>
        <fullName evidence="3">ComF family protein</fullName>
    </submittedName>
</protein>
<comment type="caution">
    <text evidence="3">The sequence shown here is derived from an EMBL/GenBank/DDBJ whole genome shotgun (WGS) entry which is preliminary data.</text>
</comment>
<dbReference type="PANTHER" id="PTHR47505">
    <property type="entry name" value="DNA UTILIZATION PROTEIN YHGH"/>
    <property type="match status" value="1"/>
</dbReference>
<dbReference type="EMBL" id="JACOFU010000004">
    <property type="protein sequence ID" value="MBC3832125.1"/>
    <property type="molecule type" value="Genomic_DNA"/>
</dbReference>
<dbReference type="Proteomes" id="UP000643610">
    <property type="component" value="Unassembled WGS sequence"/>
</dbReference>
<accession>A0ABR6XRK8</accession>
<keyword evidence="4" id="KW-1185">Reference proteome</keyword>
<evidence type="ECO:0000256" key="1">
    <source>
        <dbReference type="ARBA" id="ARBA00008007"/>
    </source>
</evidence>
<dbReference type="Pfam" id="PF00156">
    <property type="entry name" value="Pribosyltran"/>
    <property type="match status" value="1"/>
</dbReference>
<evidence type="ECO:0000313" key="3">
    <source>
        <dbReference type="EMBL" id="MBC3832125.1"/>
    </source>
</evidence>
<feature type="domain" description="Phosphoribosyltransferase" evidence="2">
    <location>
        <begin position="96"/>
        <end position="149"/>
    </location>
</feature>
<evidence type="ECO:0000313" key="4">
    <source>
        <dbReference type="Proteomes" id="UP000643610"/>
    </source>
</evidence>
<dbReference type="CDD" id="cd06223">
    <property type="entry name" value="PRTases_typeI"/>
    <property type="match status" value="1"/>
</dbReference>
<evidence type="ECO:0000259" key="2">
    <source>
        <dbReference type="Pfam" id="PF00156"/>
    </source>
</evidence>
<dbReference type="InterPro" id="IPR051910">
    <property type="entry name" value="ComF/GntX_DNA_util-trans"/>
</dbReference>
<organism evidence="3 4">
    <name type="scientific">Undibacterium amnicola</name>
    <dbReference type="NCBI Taxonomy" id="1834038"/>
    <lineage>
        <taxon>Bacteria</taxon>
        <taxon>Pseudomonadati</taxon>
        <taxon>Pseudomonadota</taxon>
        <taxon>Betaproteobacteria</taxon>
        <taxon>Burkholderiales</taxon>
        <taxon>Oxalobacteraceae</taxon>
        <taxon>Undibacterium</taxon>
    </lineage>
</organism>
<dbReference type="RefSeq" id="WP_186891166.1">
    <property type="nucleotide sequence ID" value="NZ_JACOFU010000004.1"/>
</dbReference>
<dbReference type="SUPFAM" id="SSF53271">
    <property type="entry name" value="PRTase-like"/>
    <property type="match status" value="1"/>
</dbReference>